<dbReference type="EMBL" id="JAPRAT010000014">
    <property type="protein sequence ID" value="MCZ0703190.1"/>
    <property type="molecule type" value="Genomic_DNA"/>
</dbReference>
<evidence type="ECO:0000256" key="1">
    <source>
        <dbReference type="ARBA" id="ARBA00023015"/>
    </source>
</evidence>
<dbReference type="InterPro" id="IPR000524">
    <property type="entry name" value="Tscrpt_reg_HTH_GntR"/>
</dbReference>
<dbReference type="PANTHER" id="PTHR43537">
    <property type="entry name" value="TRANSCRIPTIONAL REGULATOR, GNTR FAMILY"/>
    <property type="match status" value="1"/>
</dbReference>
<dbReference type="InterPro" id="IPR036388">
    <property type="entry name" value="WH-like_DNA-bd_sf"/>
</dbReference>
<sequence>MTSFRKTKAYENVLDKLKNYIKENELQPGDRLPSERELVDQLQVSRSSIREGLRAIELLGLIETKTGEGTFLRSYQSYRTLSLLAMFIFQDPNTKIDILEVKRLIEKEALKMAFASDRLGVVEQWEEIAQVKNGQTISKHRAFYQVVFQSAKNDLLEKMWRLMDEFVETFHVQQYSDRFYLKVKNVFVQDHYQEIEKIFETAEG</sequence>
<dbReference type="SUPFAM" id="SSF46785">
    <property type="entry name" value="Winged helix' DNA-binding domain"/>
    <property type="match status" value="1"/>
</dbReference>
<dbReference type="GO" id="GO:0003700">
    <property type="term" value="F:DNA-binding transcription factor activity"/>
    <property type="evidence" value="ECO:0007669"/>
    <property type="project" value="InterPro"/>
</dbReference>
<protein>
    <submittedName>
        <fullName evidence="5">GntR family transcriptional regulator</fullName>
    </submittedName>
</protein>
<evidence type="ECO:0000256" key="3">
    <source>
        <dbReference type="ARBA" id="ARBA00023163"/>
    </source>
</evidence>
<keyword evidence="1" id="KW-0805">Transcription regulation</keyword>
<dbReference type="InterPro" id="IPR036390">
    <property type="entry name" value="WH_DNA-bd_sf"/>
</dbReference>
<proteinExistence type="predicted"/>
<evidence type="ECO:0000313" key="6">
    <source>
        <dbReference type="Proteomes" id="UP001084197"/>
    </source>
</evidence>
<dbReference type="SMART" id="SM00345">
    <property type="entry name" value="HTH_GNTR"/>
    <property type="match status" value="1"/>
</dbReference>
<feature type="domain" description="HTH gntR-type" evidence="4">
    <location>
        <begin position="7"/>
        <end position="75"/>
    </location>
</feature>
<comment type="caution">
    <text evidence="5">The sequence shown here is derived from an EMBL/GenBank/DDBJ whole genome shotgun (WGS) entry which is preliminary data.</text>
</comment>
<evidence type="ECO:0000313" key="5">
    <source>
        <dbReference type="EMBL" id="MCZ0703190.1"/>
    </source>
</evidence>
<keyword evidence="6" id="KW-1185">Reference proteome</keyword>
<name>A0A9J6RCW4_9BACI</name>
<evidence type="ECO:0000256" key="2">
    <source>
        <dbReference type="ARBA" id="ARBA00023125"/>
    </source>
</evidence>
<gene>
    <name evidence="5" type="ORF">OWO01_08195</name>
</gene>
<organism evidence="5 6">
    <name type="scientific">Natronobacillus azotifigens</name>
    <dbReference type="NCBI Taxonomy" id="472978"/>
    <lineage>
        <taxon>Bacteria</taxon>
        <taxon>Bacillati</taxon>
        <taxon>Bacillota</taxon>
        <taxon>Bacilli</taxon>
        <taxon>Bacillales</taxon>
        <taxon>Bacillaceae</taxon>
        <taxon>Natronobacillus</taxon>
    </lineage>
</organism>
<keyword evidence="2" id="KW-0238">DNA-binding</keyword>
<reference evidence="5" key="1">
    <citation type="submission" date="2022-11" db="EMBL/GenBank/DDBJ databases">
        <title>WGS of Natronobacillus azotifigens 24KS-1, an anaerobic diazotrophic haloalkaliphile from soda-rich habitats.</title>
        <authorList>
            <person name="Sorokin D.Y."/>
            <person name="Merkel A.Y."/>
        </authorList>
    </citation>
    <scope>NUCLEOTIDE SEQUENCE</scope>
    <source>
        <strain evidence="5">24KS-1</strain>
    </source>
</reference>
<dbReference type="CDD" id="cd07377">
    <property type="entry name" value="WHTH_GntR"/>
    <property type="match status" value="1"/>
</dbReference>
<accession>A0A9J6RCW4</accession>
<dbReference type="Proteomes" id="UP001084197">
    <property type="component" value="Unassembled WGS sequence"/>
</dbReference>
<dbReference type="Gene3D" id="1.10.10.10">
    <property type="entry name" value="Winged helix-like DNA-binding domain superfamily/Winged helix DNA-binding domain"/>
    <property type="match status" value="1"/>
</dbReference>
<dbReference type="Pfam" id="PF00392">
    <property type="entry name" value="GntR"/>
    <property type="match status" value="1"/>
</dbReference>
<keyword evidence="3" id="KW-0804">Transcription</keyword>
<dbReference type="PRINTS" id="PR00035">
    <property type="entry name" value="HTHGNTR"/>
</dbReference>
<dbReference type="AlphaFoldDB" id="A0A9J6RCW4"/>
<evidence type="ECO:0000259" key="4">
    <source>
        <dbReference type="PROSITE" id="PS50949"/>
    </source>
</evidence>
<dbReference type="PANTHER" id="PTHR43537:SF54">
    <property type="entry name" value="TRANSCRIPTIONAL REGULATOR, GNTR FAMILY"/>
    <property type="match status" value="1"/>
</dbReference>
<dbReference type="GO" id="GO:0003677">
    <property type="term" value="F:DNA binding"/>
    <property type="evidence" value="ECO:0007669"/>
    <property type="project" value="UniProtKB-KW"/>
</dbReference>
<dbReference type="RefSeq" id="WP_268779962.1">
    <property type="nucleotide sequence ID" value="NZ_JAPRAT010000014.1"/>
</dbReference>
<dbReference type="PROSITE" id="PS50949">
    <property type="entry name" value="HTH_GNTR"/>
    <property type="match status" value="1"/>
</dbReference>